<feature type="signal peptide" evidence="2">
    <location>
        <begin position="1"/>
        <end position="21"/>
    </location>
</feature>
<reference evidence="3 4" key="1">
    <citation type="submission" date="2015-04" db="EMBL/GenBank/DDBJ databases">
        <title>The draft genome sequence of Erythrobacr gangjinensis K7-2.</title>
        <authorList>
            <person name="Zhuang L."/>
            <person name="Liu Y."/>
            <person name="Shao Z."/>
        </authorList>
    </citation>
    <scope>NUCLEOTIDE SEQUENCE [LARGE SCALE GENOMIC DNA]</scope>
    <source>
        <strain evidence="3 4">K7-2</strain>
    </source>
</reference>
<dbReference type="RefSeq" id="WP_047007310.1">
    <property type="nucleotide sequence ID" value="NZ_CP018097.1"/>
</dbReference>
<gene>
    <name evidence="3" type="ORF">AAW01_11005</name>
</gene>
<dbReference type="AlphaFoldDB" id="A0A0G9MMN9"/>
<evidence type="ECO:0000313" key="4">
    <source>
        <dbReference type="Proteomes" id="UP000053070"/>
    </source>
</evidence>
<protein>
    <submittedName>
        <fullName evidence="3">Uncharacterized protein</fullName>
    </submittedName>
</protein>
<proteinExistence type="predicted"/>
<organism evidence="3 4">
    <name type="scientific">Aurantiacibacter gangjinensis</name>
    <dbReference type="NCBI Taxonomy" id="502682"/>
    <lineage>
        <taxon>Bacteria</taxon>
        <taxon>Pseudomonadati</taxon>
        <taxon>Pseudomonadota</taxon>
        <taxon>Alphaproteobacteria</taxon>
        <taxon>Sphingomonadales</taxon>
        <taxon>Erythrobacteraceae</taxon>
        <taxon>Aurantiacibacter</taxon>
    </lineage>
</organism>
<dbReference type="PATRIC" id="fig|502682.8.peg.2240"/>
<keyword evidence="4" id="KW-1185">Reference proteome</keyword>
<dbReference type="EMBL" id="LBHC01000002">
    <property type="protein sequence ID" value="KLE31960.1"/>
    <property type="molecule type" value="Genomic_DNA"/>
</dbReference>
<name>A0A0G9MMN9_9SPHN</name>
<comment type="caution">
    <text evidence="3">The sequence shown here is derived from an EMBL/GenBank/DDBJ whole genome shotgun (WGS) entry which is preliminary data.</text>
</comment>
<evidence type="ECO:0000313" key="3">
    <source>
        <dbReference type="EMBL" id="KLE31960.1"/>
    </source>
</evidence>
<keyword evidence="2" id="KW-0732">Signal</keyword>
<feature type="region of interest" description="Disordered" evidence="1">
    <location>
        <begin position="21"/>
        <end position="45"/>
    </location>
</feature>
<dbReference type="PROSITE" id="PS51257">
    <property type="entry name" value="PROKAR_LIPOPROTEIN"/>
    <property type="match status" value="1"/>
</dbReference>
<evidence type="ECO:0000256" key="2">
    <source>
        <dbReference type="SAM" id="SignalP"/>
    </source>
</evidence>
<feature type="chain" id="PRO_5010420907" evidence="2">
    <location>
        <begin position="22"/>
        <end position="312"/>
    </location>
</feature>
<accession>A0A0G9MMN9</accession>
<dbReference type="KEGG" id="egn:BMF35_a1201"/>
<dbReference type="OrthoDB" id="7597328at2"/>
<feature type="compositionally biased region" description="Pro residues" evidence="1">
    <location>
        <begin position="27"/>
        <end position="41"/>
    </location>
</feature>
<sequence>MLRKYALFAGVAALGALVTSCGDDDPTPTPTPSESPSPTPTPTSSQVDFDLTMDFVAEVTNANLSYAFFTADGSMDTVFSGASRTNGTSGIALAFSPESATFSFPDLADAVVFTDADFDAATATTRRYERTDEALLLEVPFEHVLRVTYELEQDFTQDTTDGRLASNRTSLFFNSVTTDSEITANITYDGSFAVFGGDPLTTEAGAITAPDITVTVEPGAAADDADTISGTIRIFEDVNGTITEVAVLPFDAELNTVSGFNLTITDTANALSGNLSGALAGPDRDEVIIIFSVSSTETDNDTRYVGTFIGDR</sequence>
<dbReference type="Proteomes" id="UP000053070">
    <property type="component" value="Unassembled WGS sequence"/>
</dbReference>
<evidence type="ECO:0000256" key="1">
    <source>
        <dbReference type="SAM" id="MobiDB-lite"/>
    </source>
</evidence>